<proteinExistence type="predicted"/>
<evidence type="ECO:0000313" key="9">
    <source>
        <dbReference type="Proteomes" id="UP000186385"/>
    </source>
</evidence>
<dbReference type="Gene3D" id="2.60.120.10">
    <property type="entry name" value="Jelly Rolls"/>
    <property type="match status" value="1"/>
</dbReference>
<organism evidence="8 9">
    <name type="scientific">Domibacillus enclensis</name>
    <dbReference type="NCBI Taxonomy" id="1017273"/>
    <lineage>
        <taxon>Bacteria</taxon>
        <taxon>Bacillati</taxon>
        <taxon>Bacillota</taxon>
        <taxon>Bacilli</taxon>
        <taxon>Bacillales</taxon>
        <taxon>Bacillaceae</taxon>
        <taxon>Domibacillus</taxon>
    </lineage>
</organism>
<dbReference type="CDD" id="cd00038">
    <property type="entry name" value="CAP_ED"/>
    <property type="match status" value="1"/>
</dbReference>
<dbReference type="SUPFAM" id="SSF46785">
    <property type="entry name" value="Winged helix' DNA-binding domain"/>
    <property type="match status" value="1"/>
</dbReference>
<evidence type="ECO:0000256" key="4">
    <source>
        <dbReference type="ARBA" id="ARBA00023163"/>
    </source>
</evidence>
<evidence type="ECO:0000256" key="2">
    <source>
        <dbReference type="ARBA" id="ARBA00023125"/>
    </source>
</evidence>
<dbReference type="GO" id="GO:0003677">
    <property type="term" value="F:DNA binding"/>
    <property type="evidence" value="ECO:0007669"/>
    <property type="project" value="UniProtKB-KW"/>
</dbReference>
<dbReference type="AlphaFoldDB" id="A0A1N7AXG2"/>
<dbReference type="InterPro" id="IPR014710">
    <property type="entry name" value="RmlC-like_jellyroll"/>
</dbReference>
<reference evidence="10" key="2">
    <citation type="submission" date="2017-03" db="EMBL/GenBank/DDBJ databases">
        <title>Bacillus sp. V-88(T) DSM27956, whole genome shotgun sequencing project.</title>
        <authorList>
            <person name="Dastager S.G."/>
            <person name="Neurgaonkar P.S."/>
            <person name="Dharne M.S."/>
        </authorList>
    </citation>
    <scope>NUCLEOTIDE SEQUENCE [LARGE SCALE GENOMIC DNA]</scope>
    <source>
        <strain evidence="10">DSM 25145</strain>
    </source>
</reference>
<gene>
    <name evidence="7" type="ORF">B1B05_15415</name>
    <name evidence="8" type="ORF">SAMN05443094_10873</name>
</gene>
<dbReference type="OrthoDB" id="9810708at2"/>
<dbReference type="PRINTS" id="PR00034">
    <property type="entry name" value="HTHCRP"/>
</dbReference>
<keyword evidence="3" id="KW-0010">Activator</keyword>
<dbReference type="SUPFAM" id="SSF51206">
    <property type="entry name" value="cAMP-binding domain-like"/>
    <property type="match status" value="1"/>
</dbReference>
<feature type="domain" description="HTH crp-type" evidence="6">
    <location>
        <begin position="138"/>
        <end position="211"/>
    </location>
</feature>
<dbReference type="GO" id="GO:0003700">
    <property type="term" value="F:DNA-binding transcription factor activity"/>
    <property type="evidence" value="ECO:0007669"/>
    <property type="project" value="TreeGrafter"/>
</dbReference>
<dbReference type="InterPro" id="IPR050397">
    <property type="entry name" value="Env_Response_Regulators"/>
</dbReference>
<keyword evidence="10" id="KW-1185">Reference proteome</keyword>
<sequence length="230" mass="26389">MAFETELARALEDLFESERKVRPFKKGTYLFQEGEPATDIFWLRSGKVQVGKVIPDGRELTIRVSQKSDMLIEMTLFEQQAAYMMNARAIENGEVWTVSRQSLEHMLTSRPELMVSWLRYTQTDHLRTQSKLRDLVLNGKKGGVYSTLIRMGNTFGKQTADGLFLDVPLTNQEMANLCGTSREVVNRLLADLKKQGVIKMKRNQITLCDIDYLKKEINCENCPIDICQID</sequence>
<keyword evidence="2" id="KW-0238">DNA-binding</keyword>
<evidence type="ECO:0000259" key="5">
    <source>
        <dbReference type="PROSITE" id="PS50042"/>
    </source>
</evidence>
<dbReference type="Proteomes" id="UP000186385">
    <property type="component" value="Unassembled WGS sequence"/>
</dbReference>
<evidence type="ECO:0000256" key="3">
    <source>
        <dbReference type="ARBA" id="ARBA00023159"/>
    </source>
</evidence>
<dbReference type="Pfam" id="PF00027">
    <property type="entry name" value="cNMP_binding"/>
    <property type="match status" value="1"/>
</dbReference>
<dbReference type="STRING" id="1017273.SAMN05443094_10873"/>
<dbReference type="Gene3D" id="1.10.10.10">
    <property type="entry name" value="Winged helix-like DNA-binding domain superfamily/Winged helix DNA-binding domain"/>
    <property type="match status" value="1"/>
</dbReference>
<keyword evidence="4" id="KW-0804">Transcription</keyword>
<reference evidence="7" key="3">
    <citation type="submission" date="2017-03" db="EMBL/GenBank/DDBJ databases">
        <authorList>
            <person name="Dastager S.G."/>
            <person name="Neurgaonkar P.S."/>
            <person name="Dharne M.S."/>
        </authorList>
    </citation>
    <scope>NUCLEOTIDE SEQUENCE</scope>
    <source>
        <strain evidence="7">DSM 25145</strain>
    </source>
</reference>
<evidence type="ECO:0000313" key="7">
    <source>
        <dbReference type="EMBL" id="OXS75119.1"/>
    </source>
</evidence>
<accession>A0A1N7AXG2</accession>
<dbReference type="RefSeq" id="WP_045850618.1">
    <property type="nucleotide sequence ID" value="NZ_FTLX01000008.1"/>
</dbReference>
<evidence type="ECO:0000313" key="10">
    <source>
        <dbReference type="Proteomes" id="UP000215545"/>
    </source>
</evidence>
<dbReference type="Proteomes" id="UP000215545">
    <property type="component" value="Unassembled WGS sequence"/>
</dbReference>
<evidence type="ECO:0000256" key="1">
    <source>
        <dbReference type="ARBA" id="ARBA00023015"/>
    </source>
</evidence>
<dbReference type="InterPro" id="IPR018490">
    <property type="entry name" value="cNMP-bd_dom_sf"/>
</dbReference>
<dbReference type="InterPro" id="IPR036388">
    <property type="entry name" value="WH-like_DNA-bd_sf"/>
</dbReference>
<evidence type="ECO:0000259" key="6">
    <source>
        <dbReference type="PROSITE" id="PS51063"/>
    </source>
</evidence>
<dbReference type="Pfam" id="PF13545">
    <property type="entry name" value="HTH_Crp_2"/>
    <property type="match status" value="1"/>
</dbReference>
<dbReference type="SMART" id="SM00419">
    <property type="entry name" value="HTH_CRP"/>
    <property type="match status" value="1"/>
</dbReference>
<dbReference type="GO" id="GO:0005829">
    <property type="term" value="C:cytosol"/>
    <property type="evidence" value="ECO:0007669"/>
    <property type="project" value="TreeGrafter"/>
</dbReference>
<dbReference type="EMBL" id="MWSK01000008">
    <property type="protein sequence ID" value="OXS75119.1"/>
    <property type="molecule type" value="Genomic_DNA"/>
</dbReference>
<evidence type="ECO:0000313" key="8">
    <source>
        <dbReference type="EMBL" id="SIR43847.1"/>
    </source>
</evidence>
<feature type="domain" description="Cyclic nucleotide-binding" evidence="5">
    <location>
        <begin position="2"/>
        <end position="107"/>
    </location>
</feature>
<name>A0A1N7AXG2_9BACI</name>
<dbReference type="EMBL" id="FTLX01000008">
    <property type="protein sequence ID" value="SIR43847.1"/>
    <property type="molecule type" value="Genomic_DNA"/>
</dbReference>
<reference evidence="8 9" key="1">
    <citation type="submission" date="2017-01" db="EMBL/GenBank/DDBJ databases">
        <authorList>
            <person name="Mah S.A."/>
            <person name="Swanson W.J."/>
            <person name="Moy G.W."/>
            <person name="Vacquier V.D."/>
        </authorList>
    </citation>
    <scope>NUCLEOTIDE SEQUENCE [LARGE SCALE GENOMIC DNA]</scope>
    <source>
        <strain evidence="8 9">NIO-1016</strain>
    </source>
</reference>
<dbReference type="PROSITE" id="PS50042">
    <property type="entry name" value="CNMP_BINDING_3"/>
    <property type="match status" value="1"/>
</dbReference>
<dbReference type="InterPro" id="IPR036390">
    <property type="entry name" value="WH_DNA-bd_sf"/>
</dbReference>
<dbReference type="PANTHER" id="PTHR24567">
    <property type="entry name" value="CRP FAMILY TRANSCRIPTIONAL REGULATORY PROTEIN"/>
    <property type="match status" value="1"/>
</dbReference>
<dbReference type="InterPro" id="IPR012318">
    <property type="entry name" value="HTH_CRP"/>
</dbReference>
<keyword evidence="1" id="KW-0805">Transcription regulation</keyword>
<dbReference type="PANTHER" id="PTHR24567:SF74">
    <property type="entry name" value="HTH-TYPE TRANSCRIPTIONAL REGULATOR ARCR"/>
    <property type="match status" value="1"/>
</dbReference>
<dbReference type="InterPro" id="IPR000595">
    <property type="entry name" value="cNMP-bd_dom"/>
</dbReference>
<dbReference type="PROSITE" id="PS51063">
    <property type="entry name" value="HTH_CRP_2"/>
    <property type="match status" value="1"/>
</dbReference>
<dbReference type="SMART" id="SM00100">
    <property type="entry name" value="cNMP"/>
    <property type="match status" value="1"/>
</dbReference>
<protein>
    <submittedName>
        <fullName evidence="7 8">Crp/Fnr family transcriptional regulator</fullName>
    </submittedName>
</protein>